<reference evidence="2 3" key="2">
    <citation type="journal article" date="2016" name="Genome Announc.">
        <title>Draft Genome Sequence of a Versatile Hydrocarbon-Degrading Bacterium, Rhodococcus pyridinivorans Strain KG-16, Collected from Oil Fields in India.</title>
        <authorList>
            <person name="Aggarwal R.K."/>
            <person name="Dawar C."/>
            <person name="Phanindranath R."/>
            <person name="Mutnuri L."/>
            <person name="Dayal A.M."/>
        </authorList>
    </citation>
    <scope>NUCLEOTIDE SEQUENCE [LARGE SCALE GENOMIC DNA]</scope>
    <source>
        <strain evidence="2 3">KG-16</strain>
    </source>
</reference>
<dbReference type="PATRIC" id="fig|1441730.3.peg.1181"/>
<dbReference type="AlphaFoldDB" id="A0A0V9UNS3"/>
<accession>A0A0V9UNS3</accession>
<keyword evidence="1" id="KW-0175">Coiled coil</keyword>
<dbReference type="EMBL" id="AZXY01000002">
    <property type="protein sequence ID" value="KSZ59656.1"/>
    <property type="molecule type" value="Genomic_DNA"/>
</dbReference>
<name>A0A0V9UNS3_9NOCA</name>
<protein>
    <submittedName>
        <fullName evidence="2">Uncharacterized protein</fullName>
    </submittedName>
</protein>
<evidence type="ECO:0000313" key="3">
    <source>
        <dbReference type="Proteomes" id="UP000053060"/>
    </source>
</evidence>
<evidence type="ECO:0000313" key="2">
    <source>
        <dbReference type="EMBL" id="KSZ59656.1"/>
    </source>
</evidence>
<comment type="caution">
    <text evidence="2">The sequence shown here is derived from an EMBL/GenBank/DDBJ whole genome shotgun (WGS) entry which is preliminary data.</text>
</comment>
<gene>
    <name evidence="2" type="ORF">Z045_05650</name>
</gene>
<reference evidence="3" key="1">
    <citation type="submission" date="2015-01" db="EMBL/GenBank/DDBJ databases">
        <title>Draft genome sequence of Rhodococcus pyridinivorans strain KG-16, a hydrocarbon-degrading bacterium.</title>
        <authorList>
            <person name="Aggarwal R.K."/>
            <person name="Dawar C."/>
        </authorList>
    </citation>
    <scope>NUCLEOTIDE SEQUENCE [LARGE SCALE GENOMIC DNA]</scope>
    <source>
        <strain evidence="3">KG-16</strain>
    </source>
</reference>
<organism evidence="2 3">
    <name type="scientific">Rhodococcus pyridinivorans KG-16</name>
    <dbReference type="NCBI Taxonomy" id="1441730"/>
    <lineage>
        <taxon>Bacteria</taxon>
        <taxon>Bacillati</taxon>
        <taxon>Actinomycetota</taxon>
        <taxon>Actinomycetes</taxon>
        <taxon>Mycobacteriales</taxon>
        <taxon>Nocardiaceae</taxon>
        <taxon>Rhodococcus</taxon>
    </lineage>
</organism>
<sequence>MELLSDDPEANVAQNWQEVGRVAVQDRWAEQIYRLQDQVAVLSKRPSDEQIKSLQSELDTLSKSAEDALANAEKARLEADAARLKNAELLAQAEADKQAGETVLRRIGQFISKYLPGNK</sequence>
<dbReference type="Proteomes" id="UP000053060">
    <property type="component" value="Unassembled WGS sequence"/>
</dbReference>
<evidence type="ECO:0000256" key="1">
    <source>
        <dbReference type="SAM" id="Coils"/>
    </source>
</evidence>
<proteinExistence type="predicted"/>
<feature type="coiled-coil region" evidence="1">
    <location>
        <begin position="51"/>
        <end position="94"/>
    </location>
</feature>